<accession>A0A7Z2VTG9</accession>
<gene>
    <name evidence="2" type="ORF">HH212_01770</name>
</gene>
<feature type="domain" description="NAD-dependent epimerase/dehydratase" evidence="1">
    <location>
        <begin position="92"/>
        <end position="218"/>
    </location>
</feature>
<dbReference type="PANTHER" id="PTHR48079:SF6">
    <property type="entry name" value="NAD(P)-BINDING DOMAIN-CONTAINING PROTEIN-RELATED"/>
    <property type="match status" value="1"/>
</dbReference>
<reference evidence="2 3" key="1">
    <citation type="submission" date="2020-04" db="EMBL/GenBank/DDBJ databases">
        <title>Genome sequencing of novel species.</title>
        <authorList>
            <person name="Heo J."/>
            <person name="Kim S.-J."/>
            <person name="Kim J.-S."/>
            <person name="Hong S.-B."/>
            <person name="Kwon S.-W."/>
        </authorList>
    </citation>
    <scope>NUCLEOTIDE SEQUENCE [LARGE SCALE GENOMIC DNA]</scope>
    <source>
        <strain evidence="2 3">GN2-R2</strain>
    </source>
</reference>
<evidence type="ECO:0000259" key="1">
    <source>
        <dbReference type="Pfam" id="PF01370"/>
    </source>
</evidence>
<evidence type="ECO:0000313" key="2">
    <source>
        <dbReference type="EMBL" id="QJD98918.1"/>
    </source>
</evidence>
<dbReference type="GO" id="GO:0005737">
    <property type="term" value="C:cytoplasm"/>
    <property type="evidence" value="ECO:0007669"/>
    <property type="project" value="TreeGrafter"/>
</dbReference>
<dbReference type="InterPro" id="IPR036291">
    <property type="entry name" value="NAD(P)-bd_dom_sf"/>
</dbReference>
<sequence length="311" mass="34631">MNTNKNVRFYKPRLLVVGCGDVGMRLLPWVTRRFRVFAVTSQPERRAELRAAGAIPIVADLDRPRTLARLRGLAQHVVHLAPPQQQGELDVRTRNLTAILPEGARVVYISTTGVYGDRGGALTDESAPRRPRNARARRRVDAEQVLRAWALAARGSVAILRAPGIYAADRLPLERLRRATPALAHDEDVYTNHIHADDLAYLAFLALFRGGAGRAYNACDDTRMKMGEYFDAVADAFGMARAPRVSRAELERTVSAMQLSFMSESRRLVNGRIKRELGARLRYPRVEVALQGAKNPSLEGGMEQIRQQQAS</sequence>
<dbReference type="PANTHER" id="PTHR48079">
    <property type="entry name" value="PROTEIN YEEZ"/>
    <property type="match status" value="1"/>
</dbReference>
<keyword evidence="3" id="KW-1185">Reference proteome</keyword>
<dbReference type="Proteomes" id="UP000502415">
    <property type="component" value="Chromosome"/>
</dbReference>
<dbReference type="InterPro" id="IPR001509">
    <property type="entry name" value="Epimerase_deHydtase"/>
</dbReference>
<organism evidence="2 3">
    <name type="scientific">Massilia forsythiae</name>
    <dbReference type="NCBI Taxonomy" id="2728020"/>
    <lineage>
        <taxon>Bacteria</taxon>
        <taxon>Pseudomonadati</taxon>
        <taxon>Pseudomonadota</taxon>
        <taxon>Betaproteobacteria</taxon>
        <taxon>Burkholderiales</taxon>
        <taxon>Oxalobacteraceae</taxon>
        <taxon>Telluria group</taxon>
        <taxon>Massilia</taxon>
    </lineage>
</organism>
<proteinExistence type="predicted"/>
<dbReference type="KEGG" id="mfy:HH212_01770"/>
<evidence type="ECO:0000313" key="3">
    <source>
        <dbReference type="Proteomes" id="UP000502415"/>
    </source>
</evidence>
<dbReference type="Pfam" id="PF01370">
    <property type="entry name" value="Epimerase"/>
    <property type="match status" value="1"/>
</dbReference>
<name>A0A7Z2VTG9_9BURK</name>
<dbReference type="InterPro" id="IPR051783">
    <property type="entry name" value="NAD(P)-dependent_oxidoreduct"/>
</dbReference>
<dbReference type="SUPFAM" id="SSF51735">
    <property type="entry name" value="NAD(P)-binding Rossmann-fold domains"/>
    <property type="match status" value="1"/>
</dbReference>
<protein>
    <submittedName>
        <fullName evidence="2">SDR family NAD(P)-dependent oxidoreductase</fullName>
    </submittedName>
</protein>
<dbReference type="AlphaFoldDB" id="A0A7Z2VTG9"/>
<dbReference type="Gene3D" id="3.40.50.720">
    <property type="entry name" value="NAD(P)-binding Rossmann-like Domain"/>
    <property type="match status" value="1"/>
</dbReference>
<dbReference type="GO" id="GO:0004029">
    <property type="term" value="F:aldehyde dehydrogenase (NAD+) activity"/>
    <property type="evidence" value="ECO:0007669"/>
    <property type="project" value="TreeGrafter"/>
</dbReference>
<dbReference type="RefSeq" id="WP_169433815.1">
    <property type="nucleotide sequence ID" value="NZ_CP051685.1"/>
</dbReference>
<dbReference type="EMBL" id="CP051685">
    <property type="protein sequence ID" value="QJD98918.1"/>
    <property type="molecule type" value="Genomic_DNA"/>
</dbReference>